<proteinExistence type="predicted"/>
<name>A0A0A9AGG0_ARUDO</name>
<evidence type="ECO:0000313" key="1">
    <source>
        <dbReference type="EMBL" id="JAD46167.1"/>
    </source>
</evidence>
<sequence>MPMGLFFFSDISGECLVLRRGKSLYPAHP</sequence>
<dbReference type="AlphaFoldDB" id="A0A0A9AGG0"/>
<organism evidence="1">
    <name type="scientific">Arundo donax</name>
    <name type="common">Giant reed</name>
    <name type="synonym">Donax arundinaceus</name>
    <dbReference type="NCBI Taxonomy" id="35708"/>
    <lineage>
        <taxon>Eukaryota</taxon>
        <taxon>Viridiplantae</taxon>
        <taxon>Streptophyta</taxon>
        <taxon>Embryophyta</taxon>
        <taxon>Tracheophyta</taxon>
        <taxon>Spermatophyta</taxon>
        <taxon>Magnoliopsida</taxon>
        <taxon>Liliopsida</taxon>
        <taxon>Poales</taxon>
        <taxon>Poaceae</taxon>
        <taxon>PACMAD clade</taxon>
        <taxon>Arundinoideae</taxon>
        <taxon>Arundineae</taxon>
        <taxon>Arundo</taxon>
    </lineage>
</organism>
<reference evidence="1" key="2">
    <citation type="journal article" date="2015" name="Data Brief">
        <title>Shoot transcriptome of the giant reed, Arundo donax.</title>
        <authorList>
            <person name="Barrero R.A."/>
            <person name="Guerrero F.D."/>
            <person name="Moolhuijzen P."/>
            <person name="Goolsby J.A."/>
            <person name="Tidwell J."/>
            <person name="Bellgard S.E."/>
            <person name="Bellgard M.I."/>
        </authorList>
    </citation>
    <scope>NUCLEOTIDE SEQUENCE</scope>
    <source>
        <tissue evidence="1">Shoot tissue taken approximately 20 cm above the soil surface</tissue>
    </source>
</reference>
<dbReference type="EMBL" id="GBRH01251728">
    <property type="protein sequence ID" value="JAD46167.1"/>
    <property type="molecule type" value="Transcribed_RNA"/>
</dbReference>
<protein>
    <submittedName>
        <fullName evidence="1">Uncharacterized protein</fullName>
    </submittedName>
</protein>
<reference evidence="1" key="1">
    <citation type="submission" date="2014-09" db="EMBL/GenBank/DDBJ databases">
        <authorList>
            <person name="Magalhaes I.L.F."/>
            <person name="Oliveira U."/>
            <person name="Santos F.R."/>
            <person name="Vidigal T.H.D.A."/>
            <person name="Brescovit A.D."/>
            <person name="Santos A.J."/>
        </authorList>
    </citation>
    <scope>NUCLEOTIDE SEQUENCE</scope>
    <source>
        <tissue evidence="1">Shoot tissue taken approximately 20 cm above the soil surface</tissue>
    </source>
</reference>
<accession>A0A0A9AGG0</accession>